<dbReference type="PROSITE" id="PS50097">
    <property type="entry name" value="BTB"/>
    <property type="match status" value="2"/>
</dbReference>
<dbReference type="InterPro" id="IPR047934">
    <property type="entry name" value="BTBD7_BTB_POZ_first"/>
</dbReference>
<dbReference type="CDD" id="cd18283">
    <property type="entry name" value="BTB1_POZ_BTBD7"/>
    <property type="match status" value="1"/>
</dbReference>
<dbReference type="GO" id="GO:0060693">
    <property type="term" value="P:regulation of branching involved in salivary gland morphogenesis"/>
    <property type="evidence" value="ECO:0007669"/>
    <property type="project" value="TreeGrafter"/>
</dbReference>
<evidence type="ECO:0000313" key="3">
    <source>
        <dbReference type="EMBL" id="KAB0350384.1"/>
    </source>
</evidence>
<comment type="caution">
    <text evidence="3">The sequence shown here is derived from an EMBL/GenBank/DDBJ whole genome shotgun (WGS) entry which is preliminary data.</text>
</comment>
<dbReference type="SMART" id="SM00225">
    <property type="entry name" value="BTB"/>
    <property type="match status" value="2"/>
</dbReference>
<dbReference type="InterPro" id="IPR011333">
    <property type="entry name" value="SKP1/BTB/POZ_sf"/>
</dbReference>
<dbReference type="CDD" id="cd18284">
    <property type="entry name" value="BTB2_POZ_BTBD7"/>
    <property type="match status" value="1"/>
</dbReference>
<keyword evidence="4" id="KW-1185">Reference proteome</keyword>
<gene>
    <name evidence="3" type="ORF">FD754_015241</name>
</gene>
<feature type="compositionally biased region" description="Basic and acidic residues" evidence="1">
    <location>
        <begin position="898"/>
        <end position="927"/>
    </location>
</feature>
<dbReference type="GO" id="GO:0061138">
    <property type="term" value="P:morphogenesis of a branching epithelium"/>
    <property type="evidence" value="ECO:0007669"/>
    <property type="project" value="InterPro"/>
</dbReference>
<feature type="compositionally biased region" description="Basic and acidic residues" evidence="1">
    <location>
        <begin position="826"/>
        <end position="837"/>
    </location>
</feature>
<dbReference type="InterPro" id="IPR042345">
    <property type="entry name" value="Btbd7"/>
</dbReference>
<feature type="compositionally biased region" description="Basic and acidic residues" evidence="1">
    <location>
        <begin position="981"/>
        <end position="994"/>
    </location>
</feature>
<dbReference type="AlphaFoldDB" id="A0A5N3VMQ0"/>
<dbReference type="PANTHER" id="PTHR16064">
    <property type="entry name" value="BTB POZ DOMAIN CONTAINING 7"/>
    <property type="match status" value="1"/>
</dbReference>
<dbReference type="InterPro" id="IPR047935">
    <property type="entry name" value="BTBD7_BTB_POZ_second"/>
</dbReference>
<feature type="domain" description="BTB" evidence="2">
    <location>
        <begin position="247"/>
        <end position="341"/>
    </location>
</feature>
<reference evidence="3 4" key="1">
    <citation type="submission" date="2019-06" db="EMBL/GenBank/DDBJ databases">
        <title>Discovery of a novel chromosome fission-fusion reversal in muntjac.</title>
        <authorList>
            <person name="Mudd A.B."/>
            <person name="Bredeson J.V."/>
            <person name="Baum R."/>
            <person name="Hockemeyer D."/>
            <person name="Rokhsar D.S."/>
        </authorList>
    </citation>
    <scope>NUCLEOTIDE SEQUENCE [LARGE SCALE GENOMIC DNA]</scope>
    <source>
        <strain evidence="3">UTSW_UCB_Mm</strain>
        <tissue evidence="3">Fibroblast cell line</tissue>
    </source>
</reference>
<feature type="region of interest" description="Disordered" evidence="1">
    <location>
        <begin position="1"/>
        <end position="24"/>
    </location>
</feature>
<dbReference type="SUPFAM" id="SSF54695">
    <property type="entry name" value="POZ domain"/>
    <property type="match status" value="2"/>
</dbReference>
<evidence type="ECO:0000313" key="4">
    <source>
        <dbReference type="Proteomes" id="UP000326458"/>
    </source>
</evidence>
<dbReference type="InterPro" id="IPR000210">
    <property type="entry name" value="BTB/POZ_dom"/>
</dbReference>
<proteinExistence type="predicted"/>
<evidence type="ECO:0000259" key="2">
    <source>
        <dbReference type="PROSITE" id="PS50097"/>
    </source>
</evidence>
<dbReference type="Proteomes" id="UP000326458">
    <property type="component" value="Unassembled WGS sequence"/>
</dbReference>
<organism evidence="3 4">
    <name type="scientific">Muntiacus muntjak</name>
    <name type="common">Barking deer</name>
    <name type="synonym">Indian muntjac</name>
    <dbReference type="NCBI Taxonomy" id="9888"/>
    <lineage>
        <taxon>Eukaryota</taxon>
        <taxon>Metazoa</taxon>
        <taxon>Chordata</taxon>
        <taxon>Craniata</taxon>
        <taxon>Vertebrata</taxon>
        <taxon>Euteleostomi</taxon>
        <taxon>Mammalia</taxon>
        <taxon>Eutheria</taxon>
        <taxon>Laurasiatheria</taxon>
        <taxon>Artiodactyla</taxon>
        <taxon>Ruminantia</taxon>
        <taxon>Pecora</taxon>
        <taxon>Cervidae</taxon>
        <taxon>Muntiacinae</taxon>
        <taxon>Muntiacus</taxon>
    </lineage>
</organism>
<name>A0A5N3VMQ0_MUNMU</name>
<dbReference type="Pfam" id="PF00651">
    <property type="entry name" value="BTB"/>
    <property type="match status" value="2"/>
</dbReference>
<feature type="region of interest" description="Disordered" evidence="1">
    <location>
        <begin position="797"/>
        <end position="1029"/>
    </location>
</feature>
<feature type="compositionally biased region" description="Basic residues" evidence="1">
    <location>
        <begin position="816"/>
        <end position="825"/>
    </location>
</feature>
<accession>A0A5N3VMQ0</accession>
<feature type="compositionally biased region" description="Basic and acidic residues" evidence="1">
    <location>
        <begin position="1002"/>
        <end position="1011"/>
    </location>
</feature>
<sequence length="1029" mass="114510">MGANASSYPHSCSPRVGGSSQAQQTFIGTSSYSQQGYGCESKLYSLDHGHEKPQDKKKRTSGLATLKKKFIKRRKSNRSADHAKQMRELLSGWDVRDVNALVEEYEGTSALKELSLQASVARPEARTLQKDMADLYEYKYCTDVDLIFQETCFPVHRAILAARCPFFKTLLSSSPEYGAEIIMDINTAGIDMPMFSALLHYLYTGEFGMEDSRFQNVDILVQLREEFGTPNSLDVDMRGLFDYMCYYDVVLSFSSDSELVEAFGGNQNCLDEELKAHKAIISARSPFFRNLLQRRIRTGEEITDRTLRTPTRIILDESIIPKKYAKVILHCMYTDMVDLAVLHCSPSVGSLSEVQALVAGKPNMTRAEEAMELYHIALFLEFNMLAQEPNLLSGTAHSVNKRGVKRRDLDIEELREILSSLLPFVRIEHILPINSEVLSDAMKRGLISTPPSDMLPTTEGGKSNAWLRQKNAGIYVRPRLFSPYVEEAKSVLDEMMVEQTDLVRLRMVRMSNVPDTLYMVNNAVPQCCHVISHQQISSNQSSPPSVVANEIPVPRLLVMKDMVRRLQELRHTEQVQRAYALNCGEGATVSYEIQIRVLREFGLADAAAELLQNPHKFFPDERFGDESPLLTMRQSGRGRVNSTPTAETMFTDLDSFVAFHPPLPPPPPPYHPPATPVHNQLKAGWKQRPPNQHPSRSFSYPCNHSLFHSRAAPKAGPPPVYLPGVKAAAPDCTSTTGLGRQTVAAAAAASATMASEKQVCTQPVLNDLMPDIAMGVSTLSLKDRRLPELAVDTELSQAVSEVGPGPPQHLSCIPQRHTHTSRKKHTLEQKTDARENQQEYPDFYDFSNAACRPSTPAPGRRTPSPSQGGYFGPDLYSHNKASPSGLKSAYLPGQTSPKKQEETRREYPLPPDGHPHRQKSEPIHLDVVEQPPQRPDFPLAAPENAGSGSAHVRGRAAMETDLTFGLTPNRPSHSACSSEAPEERSGRRLADESLGHVAQRNTDLEREDSVSRGRRSPSKPDFLYKKSAL</sequence>
<evidence type="ECO:0000256" key="1">
    <source>
        <dbReference type="SAM" id="MobiDB-lite"/>
    </source>
</evidence>
<protein>
    <recommendedName>
        <fullName evidence="2">BTB domain-containing protein</fullName>
    </recommendedName>
</protein>
<dbReference type="Gene3D" id="3.30.710.10">
    <property type="entry name" value="Potassium Channel Kv1.1, Chain A"/>
    <property type="match status" value="2"/>
</dbReference>
<dbReference type="PANTHER" id="PTHR16064:SF3">
    <property type="entry name" value="BTB_POZ DOMAIN-CONTAINING PROTEIN 7"/>
    <property type="match status" value="1"/>
</dbReference>
<dbReference type="FunFam" id="3.30.710.10:FF:000056">
    <property type="entry name" value="BTB/POZ domain-containing protein 7"/>
    <property type="match status" value="1"/>
</dbReference>
<feature type="compositionally biased region" description="Polar residues" evidence="1">
    <location>
        <begin position="1"/>
        <end position="10"/>
    </location>
</feature>
<feature type="domain" description="BTB" evidence="2">
    <location>
        <begin position="142"/>
        <end position="211"/>
    </location>
</feature>
<dbReference type="EMBL" id="VCEA01000002">
    <property type="protein sequence ID" value="KAB0350384.1"/>
    <property type="molecule type" value="Genomic_DNA"/>
</dbReference>